<dbReference type="PRINTS" id="PR00449">
    <property type="entry name" value="RASTRNSFRMNG"/>
</dbReference>
<dbReference type="FunFam" id="3.40.50.300:FF:001447">
    <property type="entry name" value="Ras-related protein Rab-1B"/>
    <property type="match status" value="1"/>
</dbReference>
<dbReference type="NCBIfam" id="TIGR00231">
    <property type="entry name" value="small_GTP"/>
    <property type="match status" value="1"/>
</dbReference>
<sequence length="163" mass="18523">MNSSQSKKIVILGHFGVGKTSLVRRFVDSMFSEDYLVTLGVQVKKKVVTIDDAKVTLIIWDIEGNSSISKARKSYLTGTHGFLYVFDVTRPETFENLEDEMDFLANNFPSIPVCKIGNKSDLLLTENAKEFFEQEQYKDCDFTSAKEGNNVENVFQKITKQML</sequence>
<dbReference type="PROSITE" id="PS51419">
    <property type="entry name" value="RAB"/>
    <property type="match status" value="1"/>
</dbReference>
<dbReference type="CDD" id="cd00154">
    <property type="entry name" value="Rab"/>
    <property type="match status" value="1"/>
</dbReference>
<dbReference type="InterPro" id="IPR027417">
    <property type="entry name" value="P-loop_NTPase"/>
</dbReference>
<organism evidence="2 3">
    <name type="scientific">Ulvibacter antarcticus</name>
    <dbReference type="NCBI Taxonomy" id="442714"/>
    <lineage>
        <taxon>Bacteria</taxon>
        <taxon>Pseudomonadati</taxon>
        <taxon>Bacteroidota</taxon>
        <taxon>Flavobacteriia</taxon>
        <taxon>Flavobacteriales</taxon>
        <taxon>Flavobacteriaceae</taxon>
        <taxon>Ulvibacter</taxon>
    </lineage>
</organism>
<dbReference type="SMART" id="SM00174">
    <property type="entry name" value="RHO"/>
    <property type="match status" value="1"/>
</dbReference>
<dbReference type="SMART" id="SM00175">
    <property type="entry name" value="RAB"/>
    <property type="match status" value="1"/>
</dbReference>
<keyword evidence="1" id="KW-0547">Nucleotide-binding</keyword>
<accession>A0A3L9Z024</accession>
<evidence type="ECO:0000256" key="1">
    <source>
        <dbReference type="ARBA" id="ARBA00022741"/>
    </source>
</evidence>
<dbReference type="OrthoDB" id="7957980at2"/>
<dbReference type="SUPFAM" id="SSF52540">
    <property type="entry name" value="P-loop containing nucleoside triphosphate hydrolases"/>
    <property type="match status" value="1"/>
</dbReference>
<name>A0A3L9Z024_9FLAO</name>
<dbReference type="AlphaFoldDB" id="A0A3L9Z024"/>
<dbReference type="GO" id="GO:0005525">
    <property type="term" value="F:GTP binding"/>
    <property type="evidence" value="ECO:0007669"/>
    <property type="project" value="InterPro"/>
</dbReference>
<dbReference type="SMART" id="SM00173">
    <property type="entry name" value="RAS"/>
    <property type="match status" value="1"/>
</dbReference>
<dbReference type="PROSITE" id="PS51421">
    <property type="entry name" value="RAS"/>
    <property type="match status" value="1"/>
</dbReference>
<dbReference type="GO" id="GO:0003924">
    <property type="term" value="F:GTPase activity"/>
    <property type="evidence" value="ECO:0007669"/>
    <property type="project" value="InterPro"/>
</dbReference>
<dbReference type="Proteomes" id="UP000271339">
    <property type="component" value="Unassembled WGS sequence"/>
</dbReference>
<dbReference type="InterPro" id="IPR001806">
    <property type="entry name" value="Small_GTPase"/>
</dbReference>
<gene>
    <name evidence="2" type="ORF">BXY75_0602</name>
</gene>
<dbReference type="PANTHER" id="PTHR47978">
    <property type="match status" value="1"/>
</dbReference>
<keyword evidence="3" id="KW-1185">Reference proteome</keyword>
<evidence type="ECO:0000313" key="2">
    <source>
        <dbReference type="EMBL" id="RMA66183.1"/>
    </source>
</evidence>
<dbReference type="Pfam" id="PF00071">
    <property type="entry name" value="Ras"/>
    <property type="match status" value="1"/>
</dbReference>
<comment type="caution">
    <text evidence="2">The sequence shown here is derived from an EMBL/GenBank/DDBJ whole genome shotgun (WGS) entry which is preliminary data.</text>
</comment>
<dbReference type="EMBL" id="REFC01000011">
    <property type="protein sequence ID" value="RMA66183.1"/>
    <property type="molecule type" value="Genomic_DNA"/>
</dbReference>
<dbReference type="Gene3D" id="3.40.50.300">
    <property type="entry name" value="P-loop containing nucleotide triphosphate hydrolases"/>
    <property type="match status" value="1"/>
</dbReference>
<reference evidence="2 3" key="1">
    <citation type="submission" date="2018-10" db="EMBL/GenBank/DDBJ databases">
        <title>Genomic Encyclopedia of Archaeal and Bacterial Type Strains, Phase II (KMG-II): from individual species to whole genera.</title>
        <authorList>
            <person name="Goeker M."/>
        </authorList>
    </citation>
    <scope>NUCLEOTIDE SEQUENCE [LARGE SCALE GENOMIC DNA]</scope>
    <source>
        <strain evidence="2 3">DSM 23424</strain>
    </source>
</reference>
<dbReference type="InterPro" id="IPR005225">
    <property type="entry name" value="Small_GTP-bd"/>
</dbReference>
<protein>
    <submittedName>
        <fullName evidence="2">Small GTP-binding protein</fullName>
    </submittedName>
</protein>
<proteinExistence type="predicted"/>
<evidence type="ECO:0000313" key="3">
    <source>
        <dbReference type="Proteomes" id="UP000271339"/>
    </source>
</evidence>
<dbReference type="RefSeq" id="WP_121906194.1">
    <property type="nucleotide sequence ID" value="NZ_REFC01000011.1"/>
</dbReference>